<feature type="domain" description="Solute-binding protein family 5" evidence="5">
    <location>
        <begin position="74"/>
        <end position="460"/>
    </location>
</feature>
<dbReference type="Proteomes" id="UP001597189">
    <property type="component" value="Unassembled WGS sequence"/>
</dbReference>
<dbReference type="InterPro" id="IPR039424">
    <property type="entry name" value="SBP_5"/>
</dbReference>
<sequence>MDKRFGLGLLGLMVVGTLAGCGSSKSATNQNKALNVTMPAELQTADPNKATDAYSFYMMKQTTEGLYRQNNNGKVVAAIATKVVKPTNNGKTYTFTLRHNAKWSNGDQVTAQDFVESFRRQVDPTTKAQYANRFATFVNYDAVQKGTKQPSALGVKALGKYKLQVNLTRQNPSFNYEAATEYLPVNRNLVKKYGAKYGTNSDRVVANGPYVLKKWNGTKDNWVYVKNNKYYDAKSVKIKKVNVQVVKTDSTAEKLFAAGKVQETKISGTTVTGTANNAKLKKQMRKTLTTAVSIQYFNTKTKLGGNQNFRTAASLAIDRKELTTKVNQDGSVPLKNMVAQGVAKDPNNGKDFAVSTGNYTPHNDAKAKQLWNKAKQELGGGKFNITLLTNDSDGSKNVAEYIQSQWQKDMPGLTVTISSMPLTQQINKMFKGNFDVSTFGWTGDEPDPTTDLDLFMKGNSINFSNYVDKKYNQLMLAAQTETNAKKRFALLKEASQRLSKLGVFNPLYQQAQVNLVSDKVGGVKYSTFSTAAQYRYAYWK</sequence>
<keyword evidence="3" id="KW-0813">Transport</keyword>
<accession>A0ABW4D6A6</accession>
<dbReference type="Gene3D" id="3.10.105.10">
    <property type="entry name" value="Dipeptide-binding Protein, Domain 3"/>
    <property type="match status" value="1"/>
</dbReference>
<dbReference type="SUPFAM" id="SSF53850">
    <property type="entry name" value="Periplasmic binding protein-like II"/>
    <property type="match status" value="1"/>
</dbReference>
<name>A0ABW4D6A6_9LACO</name>
<proteinExistence type="inferred from homology"/>
<dbReference type="PROSITE" id="PS51257">
    <property type="entry name" value="PROKAR_LIPOPROTEIN"/>
    <property type="match status" value="1"/>
</dbReference>
<dbReference type="Pfam" id="PF00496">
    <property type="entry name" value="SBP_bac_5"/>
    <property type="match status" value="1"/>
</dbReference>
<dbReference type="CDD" id="cd08504">
    <property type="entry name" value="PBP2_OppA"/>
    <property type="match status" value="1"/>
</dbReference>
<protein>
    <submittedName>
        <fullName evidence="6">Peptide ABC transporter substrate-binding protein</fullName>
    </submittedName>
</protein>
<comment type="similarity">
    <text evidence="2">Belongs to the bacterial solute-binding protein 5 family.</text>
</comment>
<dbReference type="EMBL" id="JBHTOD010000004">
    <property type="protein sequence ID" value="MFD1455428.1"/>
    <property type="molecule type" value="Genomic_DNA"/>
</dbReference>
<comment type="caution">
    <text evidence="6">The sequence shown here is derived from an EMBL/GenBank/DDBJ whole genome shotgun (WGS) entry which is preliminary data.</text>
</comment>
<comment type="subcellular location">
    <subcellularLocation>
        <location evidence="1">Cell envelope</location>
    </subcellularLocation>
</comment>
<keyword evidence="7" id="KW-1185">Reference proteome</keyword>
<evidence type="ECO:0000313" key="6">
    <source>
        <dbReference type="EMBL" id="MFD1455428.1"/>
    </source>
</evidence>
<dbReference type="Gene3D" id="3.90.76.10">
    <property type="entry name" value="Dipeptide-binding Protein, Domain 1"/>
    <property type="match status" value="1"/>
</dbReference>
<keyword evidence="4" id="KW-0732">Signal</keyword>
<reference evidence="7" key="1">
    <citation type="journal article" date="2019" name="Int. J. Syst. Evol. Microbiol.">
        <title>The Global Catalogue of Microorganisms (GCM) 10K type strain sequencing project: providing services to taxonomists for standard genome sequencing and annotation.</title>
        <authorList>
            <consortium name="The Broad Institute Genomics Platform"/>
            <consortium name="The Broad Institute Genome Sequencing Center for Infectious Disease"/>
            <person name="Wu L."/>
            <person name="Ma J."/>
        </authorList>
    </citation>
    <scope>NUCLEOTIDE SEQUENCE [LARGE SCALE GENOMIC DNA]</scope>
    <source>
        <strain evidence="7">CCM 8979</strain>
    </source>
</reference>
<evidence type="ECO:0000256" key="1">
    <source>
        <dbReference type="ARBA" id="ARBA00004196"/>
    </source>
</evidence>
<organism evidence="6 7">
    <name type="scientific">Levilactobacillus lanxiensis</name>
    <dbReference type="NCBI Taxonomy" id="2799568"/>
    <lineage>
        <taxon>Bacteria</taxon>
        <taxon>Bacillati</taxon>
        <taxon>Bacillota</taxon>
        <taxon>Bacilli</taxon>
        <taxon>Lactobacillales</taxon>
        <taxon>Lactobacillaceae</taxon>
        <taxon>Levilactobacillus</taxon>
    </lineage>
</organism>
<dbReference type="PANTHER" id="PTHR30290:SF10">
    <property type="entry name" value="PERIPLASMIC OLIGOPEPTIDE-BINDING PROTEIN-RELATED"/>
    <property type="match status" value="1"/>
</dbReference>
<dbReference type="PANTHER" id="PTHR30290">
    <property type="entry name" value="PERIPLASMIC BINDING COMPONENT OF ABC TRANSPORTER"/>
    <property type="match status" value="1"/>
</dbReference>
<dbReference type="RefSeq" id="WP_203644921.1">
    <property type="nucleotide sequence ID" value="NZ_BOLN01000004.1"/>
</dbReference>
<dbReference type="Gene3D" id="3.40.190.10">
    <property type="entry name" value="Periplasmic binding protein-like II"/>
    <property type="match status" value="1"/>
</dbReference>
<dbReference type="PIRSF" id="PIRSF002741">
    <property type="entry name" value="MppA"/>
    <property type="match status" value="1"/>
</dbReference>
<evidence type="ECO:0000256" key="4">
    <source>
        <dbReference type="ARBA" id="ARBA00022729"/>
    </source>
</evidence>
<gene>
    <name evidence="6" type="ORF">ACFQ44_06975</name>
</gene>
<dbReference type="InterPro" id="IPR030678">
    <property type="entry name" value="Peptide/Ni-bd"/>
</dbReference>
<evidence type="ECO:0000313" key="7">
    <source>
        <dbReference type="Proteomes" id="UP001597189"/>
    </source>
</evidence>
<evidence type="ECO:0000256" key="3">
    <source>
        <dbReference type="ARBA" id="ARBA00022448"/>
    </source>
</evidence>
<dbReference type="InterPro" id="IPR000914">
    <property type="entry name" value="SBP_5_dom"/>
</dbReference>
<evidence type="ECO:0000259" key="5">
    <source>
        <dbReference type="Pfam" id="PF00496"/>
    </source>
</evidence>
<evidence type="ECO:0000256" key="2">
    <source>
        <dbReference type="ARBA" id="ARBA00005695"/>
    </source>
</evidence>